<feature type="transmembrane region" description="Helical" evidence="1">
    <location>
        <begin position="135"/>
        <end position="154"/>
    </location>
</feature>
<reference evidence="2 3" key="1">
    <citation type="submission" date="2018-07" db="EMBL/GenBank/DDBJ databases">
        <title>Lactobacillus curvatus genome sequence.</title>
        <authorList>
            <person name="Prechtl R."/>
        </authorList>
    </citation>
    <scope>NUCLEOTIDE SEQUENCE [LARGE SCALE GENOMIC DNA]</scope>
    <source>
        <strain evidence="2 3">TMW 1.1928</strain>
    </source>
</reference>
<feature type="transmembrane region" description="Helical" evidence="1">
    <location>
        <begin position="188"/>
        <end position="204"/>
    </location>
</feature>
<keyword evidence="1" id="KW-1133">Transmembrane helix</keyword>
<evidence type="ECO:0000256" key="1">
    <source>
        <dbReference type="SAM" id="Phobius"/>
    </source>
</evidence>
<keyword evidence="1" id="KW-0472">Membrane</keyword>
<feature type="transmembrane region" description="Helical" evidence="1">
    <location>
        <begin position="85"/>
        <end position="106"/>
    </location>
</feature>
<feature type="transmembrane region" description="Helical" evidence="1">
    <location>
        <begin position="293"/>
        <end position="312"/>
    </location>
</feature>
<dbReference type="KEGG" id="lcv:FBA2_07975"/>
<sequence length="429" mass="49980">MKSTLLKKSFIKNKTYYYIFITASILILLSQFIFPSLLADDNYYKMVVANQYHNNLLAFLKFHYDFWSSRLIIEAVLSILVKYFWLWRILNSLIIVSLIAILNAYFNPAKNKTFLLFSILLLLLIPSQQLYETGWVATTLNYLWPVTFCLYGFYPIFKKLKDQRTLHLYDYLLTTPLLLFALNQEQVNICYFSFLLCTIVYIFVVHQKVFLLIPQLLISSLQLIFTFTTPGNTKRTAIEAANRFPDFIHYSLFHKIDLGFTAVGRMLFIENDFLITIFFIILVIMVFSKTNKISWRCLSLIPVSFNLLFIFFSSPNNKTIFNLLVPRFLSKITNTGTGAKLLSPLTWIPDFCFLISILAIVLSLFIIYRDISQKILFSIIFIMGILSKFIMGFSPTVWASGNRTGFITYICLVIILLSFLQIKLARRKV</sequence>
<proteinExistence type="predicted"/>
<feature type="transmembrane region" description="Helical" evidence="1">
    <location>
        <begin position="375"/>
        <end position="394"/>
    </location>
</feature>
<evidence type="ECO:0000313" key="2">
    <source>
        <dbReference type="EMBL" id="AXN35274.1"/>
    </source>
</evidence>
<evidence type="ECO:0000313" key="3">
    <source>
        <dbReference type="Proteomes" id="UP000257607"/>
    </source>
</evidence>
<dbReference type="EMBL" id="CP031003">
    <property type="protein sequence ID" value="AXN35274.1"/>
    <property type="molecule type" value="Genomic_DNA"/>
</dbReference>
<feature type="transmembrane region" description="Helical" evidence="1">
    <location>
        <begin position="16"/>
        <end position="38"/>
    </location>
</feature>
<feature type="transmembrane region" description="Helical" evidence="1">
    <location>
        <begin position="267"/>
        <end position="286"/>
    </location>
</feature>
<keyword evidence="1" id="KW-0812">Transmembrane</keyword>
<gene>
    <name evidence="2" type="ORF">DT351_02420</name>
</gene>
<protein>
    <recommendedName>
        <fullName evidence="4">Serotype determinant, transmembrane protein</fullName>
    </recommendedName>
</protein>
<feature type="transmembrane region" description="Helical" evidence="1">
    <location>
        <begin position="406"/>
        <end position="425"/>
    </location>
</feature>
<evidence type="ECO:0008006" key="4">
    <source>
        <dbReference type="Google" id="ProtNLM"/>
    </source>
</evidence>
<feature type="transmembrane region" description="Helical" evidence="1">
    <location>
        <begin position="347"/>
        <end position="368"/>
    </location>
</feature>
<organism evidence="2 3">
    <name type="scientific">Latilactobacillus curvatus</name>
    <name type="common">Lactobacillus curvatus</name>
    <dbReference type="NCBI Taxonomy" id="28038"/>
    <lineage>
        <taxon>Bacteria</taxon>
        <taxon>Bacillati</taxon>
        <taxon>Bacillota</taxon>
        <taxon>Bacilli</taxon>
        <taxon>Lactobacillales</taxon>
        <taxon>Lactobacillaceae</taxon>
        <taxon>Latilactobacillus</taxon>
    </lineage>
</organism>
<dbReference type="Proteomes" id="UP000257607">
    <property type="component" value="Chromosome"/>
</dbReference>
<dbReference type="RefSeq" id="WP_064777437.1">
    <property type="nucleotide sequence ID" value="NZ_CP016028.1"/>
</dbReference>
<accession>A0A385ACC7</accession>
<feature type="transmembrane region" description="Helical" evidence="1">
    <location>
        <begin position="113"/>
        <end position="129"/>
    </location>
</feature>
<dbReference type="AlphaFoldDB" id="A0A385ACC7"/>
<name>A0A385ACC7_LATCU</name>